<comment type="caution">
    <text evidence="3">The sequence shown here is derived from an EMBL/GenBank/DDBJ whole genome shotgun (WGS) entry which is preliminary data.</text>
</comment>
<dbReference type="EMBL" id="CAMGYJ010000005">
    <property type="protein sequence ID" value="CAI0409825.1"/>
    <property type="molecule type" value="Genomic_DNA"/>
</dbReference>
<reference evidence="3" key="1">
    <citation type="submission" date="2022-08" db="EMBL/GenBank/DDBJ databases">
        <authorList>
            <person name="Gutierrez-Valencia J."/>
        </authorList>
    </citation>
    <scope>NUCLEOTIDE SEQUENCE</scope>
</reference>
<dbReference type="PANTHER" id="PTHR12496">
    <property type="entry name" value="CGI-41 METHYLTRANSFERASE"/>
    <property type="match status" value="1"/>
</dbReference>
<keyword evidence="1" id="KW-1133">Transmembrane helix</keyword>
<dbReference type="InterPro" id="IPR052220">
    <property type="entry name" value="METTL25"/>
</dbReference>
<evidence type="ECO:0000256" key="1">
    <source>
        <dbReference type="SAM" id="Phobius"/>
    </source>
</evidence>
<organism evidence="3 4">
    <name type="scientific">Linum tenue</name>
    <dbReference type="NCBI Taxonomy" id="586396"/>
    <lineage>
        <taxon>Eukaryota</taxon>
        <taxon>Viridiplantae</taxon>
        <taxon>Streptophyta</taxon>
        <taxon>Embryophyta</taxon>
        <taxon>Tracheophyta</taxon>
        <taxon>Spermatophyta</taxon>
        <taxon>Magnoliopsida</taxon>
        <taxon>eudicotyledons</taxon>
        <taxon>Gunneridae</taxon>
        <taxon>Pentapetalae</taxon>
        <taxon>rosids</taxon>
        <taxon>fabids</taxon>
        <taxon>Malpighiales</taxon>
        <taxon>Linaceae</taxon>
        <taxon>Linum</taxon>
    </lineage>
</organism>
<dbReference type="PANTHER" id="PTHR12496:SF0">
    <property type="entry name" value="METHYLTRANSFERASE DOMAIN-CONTAINING PROTEIN"/>
    <property type="match status" value="1"/>
</dbReference>
<protein>
    <recommendedName>
        <fullName evidence="2">Methyltransferase domain-containing protein</fullName>
    </recommendedName>
</protein>
<dbReference type="Proteomes" id="UP001154282">
    <property type="component" value="Unassembled WGS sequence"/>
</dbReference>
<evidence type="ECO:0000259" key="2">
    <source>
        <dbReference type="Pfam" id="PF13679"/>
    </source>
</evidence>
<feature type="domain" description="Methyltransferase" evidence="2">
    <location>
        <begin position="78"/>
        <end position="209"/>
    </location>
</feature>
<proteinExistence type="predicted"/>
<evidence type="ECO:0000313" key="4">
    <source>
        <dbReference type="Proteomes" id="UP001154282"/>
    </source>
</evidence>
<gene>
    <name evidence="3" type="ORF">LITE_LOCUS14521</name>
</gene>
<accession>A0AAV0JKE5</accession>
<evidence type="ECO:0000313" key="3">
    <source>
        <dbReference type="EMBL" id="CAI0409825.1"/>
    </source>
</evidence>
<keyword evidence="1" id="KW-0812">Transmembrane</keyword>
<dbReference type="Pfam" id="PF13679">
    <property type="entry name" value="Methyltransf_32"/>
    <property type="match status" value="1"/>
</dbReference>
<keyword evidence="1" id="KW-0472">Membrane</keyword>
<feature type="transmembrane region" description="Helical" evidence="1">
    <location>
        <begin position="29"/>
        <end position="46"/>
    </location>
</feature>
<sequence length="303" mass="32747">VMLGSESIYRKKVSLGGVRPAHKSPDPVVWLWFLCVIAFPGSTVGFSQAIHSHFEVPHVAKGASGPAKEVIFDVGAGAGAGQGYLAQVLSFQYNHPVVAIDSCSRHGKVTETRAQQIRKHCAAQIRKLGYAVLLSVFRNWDISIPRTITCRVLSTDMLKALAAIVPPADDVKEPQFINEDTDGKPSLVLAGLHACGDLSVTMLKVQTAERWSCLDKDAGLQNFDLHAFSVVFRMVLLKYNPGIITSSPSVGRQGKPCAASSRGRSPIPLKMLKEQDGLLDAAMLPIFDPALSPRNVAIIARRT</sequence>
<keyword evidence="4" id="KW-1185">Reference proteome</keyword>
<dbReference type="AlphaFoldDB" id="A0AAV0JKE5"/>
<name>A0AAV0JKE5_9ROSI</name>
<dbReference type="InterPro" id="IPR025714">
    <property type="entry name" value="Methyltranfer_dom"/>
</dbReference>
<feature type="non-terminal residue" evidence="3">
    <location>
        <position position="1"/>
    </location>
</feature>